<name>A0A2N8TX04_9ACTN</name>
<gene>
    <name evidence="1" type="ORF">C1J00_03585</name>
</gene>
<proteinExistence type="predicted"/>
<dbReference type="AlphaFoldDB" id="A0A2N8TX04"/>
<sequence>MELASLVVASLALFVAVGAAWYARRQADSARTMTRIEMSRHRHERTPQVELEMAPGPPLNGAFPWRLRLRLLEPSHLAHCRLTCETRRVSFEYPSSGNSVVLRQLRRWQTIGVPVRINGRSAEPLELLVQCVDENGEVWEFLQVVQMPPLSRQERQTR</sequence>
<comment type="caution">
    <text evidence="1">The sequence shown here is derived from an EMBL/GenBank/DDBJ whole genome shotgun (WGS) entry which is preliminary data.</text>
</comment>
<dbReference type="Proteomes" id="UP000235943">
    <property type="component" value="Unassembled WGS sequence"/>
</dbReference>
<keyword evidence="2" id="KW-1185">Reference proteome</keyword>
<dbReference type="EMBL" id="POUC01000013">
    <property type="protein sequence ID" value="PNG23539.1"/>
    <property type="molecule type" value="Genomic_DNA"/>
</dbReference>
<dbReference type="RefSeq" id="WP_102907565.1">
    <property type="nucleotide sequence ID" value="NZ_POUC01000013.1"/>
</dbReference>
<accession>A0A2N8TX04</accession>
<evidence type="ECO:0000313" key="2">
    <source>
        <dbReference type="Proteomes" id="UP000235943"/>
    </source>
</evidence>
<protein>
    <submittedName>
        <fullName evidence="1">Uncharacterized protein</fullName>
    </submittedName>
</protein>
<organism evidence="1 2">
    <name type="scientific">Streptomyces cahuitamycinicus</name>
    <dbReference type="NCBI Taxonomy" id="2070367"/>
    <lineage>
        <taxon>Bacteria</taxon>
        <taxon>Bacillati</taxon>
        <taxon>Actinomycetota</taxon>
        <taxon>Actinomycetes</taxon>
        <taxon>Kitasatosporales</taxon>
        <taxon>Streptomycetaceae</taxon>
        <taxon>Streptomyces</taxon>
    </lineage>
</organism>
<reference evidence="1 2" key="1">
    <citation type="submission" date="2018-01" db="EMBL/GenBank/DDBJ databases">
        <title>Draft genome sequence of Streptomyces sp. 13K301.</title>
        <authorList>
            <person name="Sahin N."/>
            <person name="Saygin H."/>
            <person name="Ay H."/>
        </authorList>
    </citation>
    <scope>NUCLEOTIDE SEQUENCE [LARGE SCALE GENOMIC DNA]</scope>
    <source>
        <strain evidence="1 2">13K301</strain>
    </source>
</reference>
<evidence type="ECO:0000313" key="1">
    <source>
        <dbReference type="EMBL" id="PNG23539.1"/>
    </source>
</evidence>